<dbReference type="Proteomes" id="UP000607653">
    <property type="component" value="Unassembled WGS sequence"/>
</dbReference>
<evidence type="ECO:0000313" key="2">
    <source>
        <dbReference type="Proteomes" id="UP000607653"/>
    </source>
</evidence>
<reference evidence="1 2" key="1">
    <citation type="journal article" date="2020" name="Mol. Biol. Evol.">
        <title>Distinct Expression and Methylation Patterns for Genes with Different Fates following a Single Whole-Genome Duplication in Flowering Plants.</title>
        <authorList>
            <person name="Shi T."/>
            <person name="Rahmani R.S."/>
            <person name="Gugger P.F."/>
            <person name="Wang M."/>
            <person name="Li H."/>
            <person name="Zhang Y."/>
            <person name="Li Z."/>
            <person name="Wang Q."/>
            <person name="Van de Peer Y."/>
            <person name="Marchal K."/>
            <person name="Chen J."/>
        </authorList>
    </citation>
    <scope>NUCLEOTIDE SEQUENCE [LARGE SCALE GENOMIC DNA]</scope>
    <source>
        <tissue evidence="1">Leaf</tissue>
    </source>
</reference>
<organism evidence="1 2">
    <name type="scientific">Nelumbo nucifera</name>
    <name type="common">Sacred lotus</name>
    <dbReference type="NCBI Taxonomy" id="4432"/>
    <lineage>
        <taxon>Eukaryota</taxon>
        <taxon>Viridiplantae</taxon>
        <taxon>Streptophyta</taxon>
        <taxon>Embryophyta</taxon>
        <taxon>Tracheophyta</taxon>
        <taxon>Spermatophyta</taxon>
        <taxon>Magnoliopsida</taxon>
        <taxon>Proteales</taxon>
        <taxon>Nelumbonaceae</taxon>
        <taxon>Nelumbo</taxon>
    </lineage>
</organism>
<name>A0A822XRP1_NELNU</name>
<protein>
    <submittedName>
        <fullName evidence="1">Uncharacterized protein</fullName>
    </submittedName>
</protein>
<sequence>MFILGFLELTEFLPQDVDLDKKPRKNSPQRPSYIKNFQMKNALLKDVSSVTCLKHPALEKGSVSDLVCLSSTVGGNSSKVT</sequence>
<keyword evidence="2" id="KW-1185">Reference proteome</keyword>
<evidence type="ECO:0000313" key="1">
    <source>
        <dbReference type="EMBL" id="DAD21811.1"/>
    </source>
</evidence>
<dbReference type="EMBL" id="DUZY01000001">
    <property type="protein sequence ID" value="DAD21811.1"/>
    <property type="molecule type" value="Genomic_DNA"/>
</dbReference>
<proteinExistence type="predicted"/>
<accession>A0A822XRP1</accession>
<comment type="caution">
    <text evidence="1">The sequence shown here is derived from an EMBL/GenBank/DDBJ whole genome shotgun (WGS) entry which is preliminary data.</text>
</comment>
<dbReference type="AlphaFoldDB" id="A0A822XRP1"/>
<gene>
    <name evidence="1" type="ORF">HUJ06_023274</name>
</gene>